<reference evidence="2" key="1">
    <citation type="submission" date="2023-02" db="EMBL/GenBank/DDBJ databases">
        <title>Genome sequence of Hyphococcus flavus.</title>
        <authorList>
            <person name="Rong J.-C."/>
            <person name="Zhao Q."/>
            <person name="Yi M."/>
            <person name="Wu J.-Y."/>
        </authorList>
    </citation>
    <scope>NUCLEOTIDE SEQUENCE</scope>
    <source>
        <strain evidence="2">MCCC 1K03223</strain>
    </source>
</reference>
<feature type="signal peptide" evidence="1">
    <location>
        <begin position="1"/>
        <end position="18"/>
    </location>
</feature>
<gene>
    <name evidence="2" type="ORF">PUV54_13100</name>
</gene>
<dbReference type="RefSeq" id="WP_274492713.1">
    <property type="nucleotide sequence ID" value="NZ_CP118166.1"/>
</dbReference>
<feature type="chain" id="PRO_5042268755" description="DUF1579 domain-containing protein" evidence="1">
    <location>
        <begin position="19"/>
        <end position="208"/>
    </location>
</feature>
<dbReference type="KEGG" id="hfl:PUV54_13100"/>
<dbReference type="Proteomes" id="UP001214043">
    <property type="component" value="Chromosome"/>
</dbReference>
<evidence type="ECO:0000313" key="2">
    <source>
        <dbReference type="EMBL" id="WDI30891.1"/>
    </source>
</evidence>
<sequence>MRLFSMLITLFSSSFAYATGDSPNASATLTLQREAPPAASIPAPQWYLDDIDFLTRDGGRWVTSNADYMSENEPMESYVIVWEKGYANSMTGRLFAMTDGEETGDFWRFRQYWHAGEGKAVLEQFGFGGAIGLGVIWREDDKMKTVQTFYPPDGATSAPAMQGHIAYNPDANTHVTESYTIADGEWRPNRVYRWRRDTASEETKPDTE</sequence>
<name>A0AAE9ZHF7_9PROT</name>
<dbReference type="AlphaFoldDB" id="A0AAE9ZHF7"/>
<evidence type="ECO:0000313" key="3">
    <source>
        <dbReference type="Proteomes" id="UP001214043"/>
    </source>
</evidence>
<keyword evidence="3" id="KW-1185">Reference proteome</keyword>
<organism evidence="2 3">
    <name type="scientific">Hyphococcus flavus</name>
    <dbReference type="NCBI Taxonomy" id="1866326"/>
    <lineage>
        <taxon>Bacteria</taxon>
        <taxon>Pseudomonadati</taxon>
        <taxon>Pseudomonadota</taxon>
        <taxon>Alphaproteobacteria</taxon>
        <taxon>Parvularculales</taxon>
        <taxon>Parvularculaceae</taxon>
        <taxon>Hyphococcus</taxon>
    </lineage>
</organism>
<evidence type="ECO:0008006" key="4">
    <source>
        <dbReference type="Google" id="ProtNLM"/>
    </source>
</evidence>
<proteinExistence type="predicted"/>
<protein>
    <recommendedName>
        <fullName evidence="4">DUF1579 domain-containing protein</fullName>
    </recommendedName>
</protein>
<evidence type="ECO:0000256" key="1">
    <source>
        <dbReference type="SAM" id="SignalP"/>
    </source>
</evidence>
<accession>A0AAE9ZHF7</accession>
<dbReference type="EMBL" id="CP118166">
    <property type="protein sequence ID" value="WDI30891.1"/>
    <property type="molecule type" value="Genomic_DNA"/>
</dbReference>
<keyword evidence="1" id="KW-0732">Signal</keyword>